<dbReference type="Proteomes" id="UP000887013">
    <property type="component" value="Unassembled WGS sequence"/>
</dbReference>
<proteinExistence type="predicted"/>
<keyword evidence="1" id="KW-1133">Transmembrane helix</keyword>
<dbReference type="EMBL" id="BMAW01058223">
    <property type="protein sequence ID" value="GFT15032.1"/>
    <property type="molecule type" value="Genomic_DNA"/>
</dbReference>
<comment type="caution">
    <text evidence="2">The sequence shown here is derived from an EMBL/GenBank/DDBJ whole genome shotgun (WGS) entry which is preliminary data.</text>
</comment>
<keyword evidence="3" id="KW-1185">Reference proteome</keyword>
<sequence length="311" mass="36539">FIELPEDSDMFETIDSKDLTASENEAFLSRFYRKLKRVRSLDFSKLKRSKTCQFYCEPAIQNRDSGVGESLRDAQPSVRIMINHCLRCLRKKGLMNKIIQRRLQEREMMATPYNQITLPSTLYPKFSTTHVPLSYHDLFGGWISFKKKQNQNLDGTTEQLKVRGFRKLLFRVKKKEIVVEDRLDDDYINNYDDASNNSSIIDFGKVEEKVREVIPVILIGIILICLVFFTLIFPVFSFLNTCLIDFRTNMIILCNVCCCRDPKYHLVKRECRKEGIYIPKYRKYQKLMKTYKAAAIARAKMKEKKVNVENT</sequence>
<gene>
    <name evidence="2" type="primary">AVEN_186538_1</name>
    <name evidence="2" type="ORF">NPIL_39261</name>
</gene>
<name>A0A8X6NIB2_NEPPI</name>
<keyword evidence="1" id="KW-0472">Membrane</keyword>
<dbReference type="OrthoDB" id="6437112at2759"/>
<dbReference type="AlphaFoldDB" id="A0A8X6NIB2"/>
<organism evidence="2 3">
    <name type="scientific">Nephila pilipes</name>
    <name type="common">Giant wood spider</name>
    <name type="synonym">Nephila maculata</name>
    <dbReference type="NCBI Taxonomy" id="299642"/>
    <lineage>
        <taxon>Eukaryota</taxon>
        <taxon>Metazoa</taxon>
        <taxon>Ecdysozoa</taxon>
        <taxon>Arthropoda</taxon>
        <taxon>Chelicerata</taxon>
        <taxon>Arachnida</taxon>
        <taxon>Araneae</taxon>
        <taxon>Araneomorphae</taxon>
        <taxon>Entelegynae</taxon>
        <taxon>Araneoidea</taxon>
        <taxon>Nephilidae</taxon>
        <taxon>Nephila</taxon>
    </lineage>
</organism>
<accession>A0A8X6NIB2</accession>
<evidence type="ECO:0000313" key="2">
    <source>
        <dbReference type="EMBL" id="GFT15032.1"/>
    </source>
</evidence>
<feature type="transmembrane region" description="Helical" evidence="1">
    <location>
        <begin position="213"/>
        <end position="239"/>
    </location>
</feature>
<evidence type="ECO:0000256" key="1">
    <source>
        <dbReference type="SAM" id="Phobius"/>
    </source>
</evidence>
<feature type="non-terminal residue" evidence="2">
    <location>
        <position position="1"/>
    </location>
</feature>
<evidence type="ECO:0000313" key="3">
    <source>
        <dbReference type="Proteomes" id="UP000887013"/>
    </source>
</evidence>
<reference evidence="2" key="1">
    <citation type="submission" date="2020-08" db="EMBL/GenBank/DDBJ databases">
        <title>Multicomponent nature underlies the extraordinary mechanical properties of spider dragline silk.</title>
        <authorList>
            <person name="Kono N."/>
            <person name="Nakamura H."/>
            <person name="Mori M."/>
            <person name="Yoshida Y."/>
            <person name="Ohtoshi R."/>
            <person name="Malay A.D."/>
            <person name="Moran D.A.P."/>
            <person name="Tomita M."/>
            <person name="Numata K."/>
            <person name="Arakawa K."/>
        </authorList>
    </citation>
    <scope>NUCLEOTIDE SEQUENCE</scope>
</reference>
<keyword evidence="1" id="KW-0812">Transmembrane</keyword>
<protein>
    <submittedName>
        <fullName evidence="2">Uncharacterized protein</fullName>
    </submittedName>
</protein>